<proteinExistence type="predicted"/>
<gene>
    <name evidence="4" type="ORF">MW290_21735</name>
</gene>
<dbReference type="InterPro" id="IPR001296">
    <property type="entry name" value="Glyco_trans_1"/>
</dbReference>
<evidence type="ECO:0000313" key="4">
    <source>
        <dbReference type="EMBL" id="URI11562.1"/>
    </source>
</evidence>
<dbReference type="PANTHER" id="PTHR46401">
    <property type="entry name" value="GLYCOSYLTRANSFERASE WBBK-RELATED"/>
    <property type="match status" value="1"/>
</dbReference>
<evidence type="ECO:0000259" key="3">
    <source>
        <dbReference type="Pfam" id="PF13439"/>
    </source>
</evidence>
<sequence length="410" mass="44500">MQPHRPPAIAFDARDLLIAQRTGVEWVAWQMLEHLPPQLPGVRRALVLDREAGSGAVQALARRGGYECIVLPPRWPRLQRMADGWMAWQIGPQLRARGFDLLVSVNTKLPLRGLPGVVTVHGLEWARVPADYTRSERLKQAAWLRLAAWRATAMLTFTQATLQDLRALLPRLRPPVAVIPEGVMPHVHPLPPAALDTALPARLGVPARPFVLSVCTLAPRKNLDGLLQAWALLKQQRAAAGQPLQAVLVLAGRSGAASSRLQARVQQLGLQPDVVFTGYVGDDDLVQLYHQASAFAYPSRYEGFGLPPLEAMCCGTPVLSANRGAMAEVAGDAALLVDPDDVADIAHGLDRLLHDPALRARLRQAGPRRAAGFRWPAFAAAFAPFLLQQMPAPQPGAPPAARPAWPRALP</sequence>
<dbReference type="SUPFAM" id="SSF53756">
    <property type="entry name" value="UDP-Glycosyltransferase/glycogen phosphorylase"/>
    <property type="match status" value="1"/>
</dbReference>
<dbReference type="EMBL" id="CP097636">
    <property type="protein sequence ID" value="URI11562.1"/>
    <property type="molecule type" value="Genomic_DNA"/>
</dbReference>
<dbReference type="RefSeq" id="WP_250199756.1">
    <property type="nucleotide sequence ID" value="NZ_CP097636.1"/>
</dbReference>
<name>A0ABY4SI14_AQUTE</name>
<dbReference type="Pfam" id="PF13439">
    <property type="entry name" value="Glyco_transf_4"/>
    <property type="match status" value="1"/>
</dbReference>
<dbReference type="Proteomes" id="UP001056201">
    <property type="component" value="Chromosome 2"/>
</dbReference>
<reference evidence="4" key="1">
    <citation type="submission" date="2022-05" db="EMBL/GenBank/DDBJ databases">
        <title>An RpoN-dependent PEP-CTERM gene is involved in floc formation of an Aquincola tertiaricarbonis strain.</title>
        <authorList>
            <person name="Qiu D."/>
            <person name="Xia M."/>
        </authorList>
    </citation>
    <scope>NUCLEOTIDE SEQUENCE</scope>
    <source>
        <strain evidence="4">RN12</strain>
    </source>
</reference>
<accession>A0ABY4SI14</accession>
<evidence type="ECO:0000313" key="5">
    <source>
        <dbReference type="Proteomes" id="UP001056201"/>
    </source>
</evidence>
<keyword evidence="1" id="KW-0808">Transferase</keyword>
<evidence type="ECO:0000259" key="2">
    <source>
        <dbReference type="Pfam" id="PF00534"/>
    </source>
</evidence>
<dbReference type="InterPro" id="IPR028098">
    <property type="entry name" value="Glyco_trans_4-like_N"/>
</dbReference>
<dbReference type="Pfam" id="PF00534">
    <property type="entry name" value="Glycos_transf_1"/>
    <property type="match status" value="1"/>
</dbReference>
<dbReference type="PANTHER" id="PTHR46401:SF2">
    <property type="entry name" value="GLYCOSYLTRANSFERASE WBBK-RELATED"/>
    <property type="match status" value="1"/>
</dbReference>
<dbReference type="Gene3D" id="3.40.50.2000">
    <property type="entry name" value="Glycogen Phosphorylase B"/>
    <property type="match status" value="2"/>
</dbReference>
<feature type="domain" description="Glycosyltransferase subfamily 4-like N-terminal" evidence="3">
    <location>
        <begin position="23"/>
        <end position="183"/>
    </location>
</feature>
<keyword evidence="5" id="KW-1185">Reference proteome</keyword>
<organism evidence="4 5">
    <name type="scientific">Aquincola tertiaricarbonis</name>
    <dbReference type="NCBI Taxonomy" id="391953"/>
    <lineage>
        <taxon>Bacteria</taxon>
        <taxon>Pseudomonadati</taxon>
        <taxon>Pseudomonadota</taxon>
        <taxon>Betaproteobacteria</taxon>
        <taxon>Burkholderiales</taxon>
        <taxon>Sphaerotilaceae</taxon>
        <taxon>Aquincola</taxon>
    </lineage>
</organism>
<dbReference type="CDD" id="cd03809">
    <property type="entry name" value="GT4_MtfB-like"/>
    <property type="match status" value="1"/>
</dbReference>
<feature type="domain" description="Glycosyl transferase family 1" evidence="2">
    <location>
        <begin position="208"/>
        <end position="368"/>
    </location>
</feature>
<protein>
    <submittedName>
        <fullName evidence="4">Glycosyltransferase family 4 protein</fullName>
    </submittedName>
</protein>
<evidence type="ECO:0000256" key="1">
    <source>
        <dbReference type="ARBA" id="ARBA00022679"/>
    </source>
</evidence>